<dbReference type="SUPFAM" id="SSF47473">
    <property type="entry name" value="EF-hand"/>
    <property type="match status" value="1"/>
</dbReference>
<dbReference type="InterPro" id="IPR014837">
    <property type="entry name" value="EF-hand_Ca_insen"/>
</dbReference>
<keyword evidence="5" id="KW-0009">Actin-binding</keyword>
<evidence type="ECO:0000256" key="6">
    <source>
        <dbReference type="SAM" id="Coils"/>
    </source>
</evidence>
<comment type="similarity">
    <text evidence="1">Belongs to the alpha-actinin family.</text>
</comment>
<dbReference type="FunFam" id="1.20.58.60:FF:000005">
    <property type="entry name" value="Actinin alpha 1"/>
    <property type="match status" value="1"/>
</dbReference>
<dbReference type="InterPro" id="IPR018159">
    <property type="entry name" value="Spectrin/alpha-actinin"/>
</dbReference>
<dbReference type="FunFam" id="1.10.418.10:FF:000001">
    <property type="entry name" value="Actinin alpha 1"/>
    <property type="match status" value="1"/>
</dbReference>
<dbReference type="Pfam" id="PF00307">
    <property type="entry name" value="CH"/>
    <property type="match status" value="2"/>
</dbReference>
<dbReference type="CDD" id="cd21214">
    <property type="entry name" value="CH_ACTN_rpt1"/>
    <property type="match status" value="1"/>
</dbReference>
<dbReference type="Proteomes" id="UP000492821">
    <property type="component" value="Unassembled WGS sequence"/>
</dbReference>
<reference evidence="10" key="1">
    <citation type="journal article" date="2013" name="Genetics">
        <title>The draft genome and transcriptome of Panagrellus redivivus are shaped by the harsh demands of a free-living lifestyle.</title>
        <authorList>
            <person name="Srinivasan J."/>
            <person name="Dillman A.R."/>
            <person name="Macchietto M.G."/>
            <person name="Heikkinen L."/>
            <person name="Lakso M."/>
            <person name="Fracchia K.M."/>
            <person name="Antoshechkin I."/>
            <person name="Mortazavi A."/>
            <person name="Wong G."/>
            <person name="Sternberg P.W."/>
        </authorList>
    </citation>
    <scope>NUCLEOTIDE SEQUENCE [LARGE SCALE GENOMIC DNA]</scope>
    <source>
        <strain evidence="10">MT8872</strain>
    </source>
</reference>
<dbReference type="Pfam" id="PF08726">
    <property type="entry name" value="EFhand_Ca_insen"/>
    <property type="match status" value="1"/>
</dbReference>
<keyword evidence="6" id="KW-0175">Coiled coil</keyword>
<feature type="domain" description="Calponin-homology (CH)" evidence="8">
    <location>
        <begin position="208"/>
        <end position="314"/>
    </location>
</feature>
<dbReference type="GO" id="GO:0003779">
    <property type="term" value="F:actin binding"/>
    <property type="evidence" value="ECO:0007669"/>
    <property type="project" value="UniProtKB-KW"/>
</dbReference>
<protein>
    <submittedName>
        <fullName evidence="11">Alpha-actinin, sarcomeric</fullName>
    </submittedName>
</protein>
<dbReference type="InterPro" id="IPR002048">
    <property type="entry name" value="EF_hand_dom"/>
</dbReference>
<dbReference type="SUPFAM" id="SSF47576">
    <property type="entry name" value="Calponin-homology domain, CH-domain"/>
    <property type="match status" value="1"/>
</dbReference>
<organism evidence="10 11">
    <name type="scientific">Panagrellus redivivus</name>
    <name type="common">Microworm</name>
    <dbReference type="NCBI Taxonomy" id="6233"/>
    <lineage>
        <taxon>Eukaryota</taxon>
        <taxon>Metazoa</taxon>
        <taxon>Ecdysozoa</taxon>
        <taxon>Nematoda</taxon>
        <taxon>Chromadorea</taxon>
        <taxon>Rhabditida</taxon>
        <taxon>Tylenchina</taxon>
        <taxon>Panagrolaimomorpha</taxon>
        <taxon>Panagrolaimoidea</taxon>
        <taxon>Panagrolaimidae</taxon>
        <taxon>Panagrellus</taxon>
    </lineage>
</organism>
<evidence type="ECO:0000256" key="7">
    <source>
        <dbReference type="SAM" id="MobiDB-lite"/>
    </source>
</evidence>
<dbReference type="InterPro" id="IPR001715">
    <property type="entry name" value="CH_dom"/>
</dbReference>
<dbReference type="FunFam" id="1.10.238.10:FF:000004">
    <property type="entry name" value="Actinin alpha 1"/>
    <property type="match status" value="1"/>
</dbReference>
<dbReference type="Gene3D" id="1.10.418.10">
    <property type="entry name" value="Calponin-like domain"/>
    <property type="match status" value="3"/>
</dbReference>
<dbReference type="PANTHER" id="PTHR11915">
    <property type="entry name" value="SPECTRIN/FILAMIN RELATED CYTOSKELETAL PROTEIN"/>
    <property type="match status" value="1"/>
</dbReference>
<dbReference type="FunFam" id="1.10.418.10:FF:000005">
    <property type="entry name" value="Actinin alpha 4"/>
    <property type="match status" value="1"/>
</dbReference>
<keyword evidence="10" id="KW-1185">Reference proteome</keyword>
<feature type="domain" description="EF-hand" evidence="9">
    <location>
        <begin position="950"/>
        <end position="985"/>
    </location>
</feature>
<dbReference type="SMART" id="SM00033">
    <property type="entry name" value="CH"/>
    <property type="match status" value="2"/>
</dbReference>
<keyword evidence="2" id="KW-0479">Metal-binding</keyword>
<evidence type="ECO:0000256" key="2">
    <source>
        <dbReference type="ARBA" id="ARBA00022723"/>
    </source>
</evidence>
<dbReference type="SMART" id="SM01184">
    <property type="entry name" value="efhand_Ca_insen"/>
    <property type="match status" value="1"/>
</dbReference>
<feature type="coiled-coil region" evidence="6">
    <location>
        <begin position="593"/>
        <end position="627"/>
    </location>
</feature>
<dbReference type="InterPro" id="IPR002017">
    <property type="entry name" value="Spectrin_repeat"/>
</dbReference>
<dbReference type="SMART" id="SM00150">
    <property type="entry name" value="SPEC"/>
    <property type="match status" value="2"/>
</dbReference>
<dbReference type="PROSITE" id="PS50222">
    <property type="entry name" value="EF_HAND_2"/>
    <property type="match status" value="2"/>
</dbReference>
<dbReference type="Gene3D" id="1.10.238.10">
    <property type="entry name" value="EF-hand"/>
    <property type="match status" value="2"/>
</dbReference>
<keyword evidence="3" id="KW-0677">Repeat</keyword>
<proteinExistence type="inferred from homology"/>
<accession>A0A7E4VFZ2</accession>
<evidence type="ECO:0000256" key="4">
    <source>
        <dbReference type="ARBA" id="ARBA00022837"/>
    </source>
</evidence>
<evidence type="ECO:0000259" key="9">
    <source>
        <dbReference type="PROSITE" id="PS50222"/>
    </source>
</evidence>
<name>A0A7E4VFZ2_PANRE</name>
<dbReference type="InterPro" id="IPR036872">
    <property type="entry name" value="CH_dom_sf"/>
</dbReference>
<evidence type="ECO:0000256" key="1">
    <source>
        <dbReference type="ARBA" id="ARBA00010255"/>
    </source>
</evidence>
<feature type="region of interest" description="Disordered" evidence="7">
    <location>
        <begin position="1"/>
        <end position="45"/>
    </location>
</feature>
<dbReference type="SUPFAM" id="SSF46966">
    <property type="entry name" value="Spectrin repeat"/>
    <property type="match status" value="4"/>
</dbReference>
<dbReference type="CDD" id="cd21216">
    <property type="entry name" value="CH_ACTN_rpt2"/>
    <property type="match status" value="1"/>
</dbReference>
<evidence type="ECO:0000256" key="3">
    <source>
        <dbReference type="ARBA" id="ARBA00022737"/>
    </source>
</evidence>
<dbReference type="PROSITE" id="PS00020">
    <property type="entry name" value="ACTININ_2"/>
    <property type="match status" value="1"/>
</dbReference>
<dbReference type="Pfam" id="PF00435">
    <property type="entry name" value="Spectrin"/>
    <property type="match status" value="3"/>
</dbReference>
<sequence length="1049" mass="121449">MEQCSPSSPPARLSTTEAPRRSDPDHVELAKTEVAKPPEVDPAKVTPVKSLSNRTLAMVDYYSTAQQPYYQPVCDYTQPEEEWDRDALLDPAWEKQQKKTFTAWANSHLRKAGTNIQIIEEDFQNGLKLMLLLEVISGEALPRPDRGKMRFHNIANVNKALAYIESKGVKLVSIGAEEIVDGNVKMTLGLIWTIILRFAIQDISVGELSARDGLLLWCQRKTAPYDNVNVQNFNTSWKDGLALCALIHRHRPELIDYSKLSKGDPIHNLNLAFDIAEKHLDIPKMLDAEDVAYSIKPDEKSIMTYVSCFYHAFQNQPKVRFPPEAPVALEGPPRHHPVNNNQWVRDPRETCWIQTAFKHRVKCQSPTVLLNPKSPSECPKYTSKVDCHFMVNTLVPDEKAIMTYVSSFYHHFLGMHKAETAANRISRVLRTNQDNEKLMQDYENLASDLLNWIQRWNPWLSNRSTDLTLDDVRKKLDDFRQYRTHEKPPRIDEKGKLETLFNTLQTRLRLSNRPAFMPSNGHLIKDINGAWKGLEQSEKGFEDWLISEMIRLEQLEHLAEKFRRKCELYDEWVAGKESYLRSTDYRSSNVYAIKALRKRHEAFESDLSAHEERVQQISSICKQLNEMHYSKIGPINDKCQSIVDQWNRLNSLSVERRQRLEEAEQITERLDNLHLDFAKRVSPFNNWIDSVREDLVDLLIVHDMNTIEQLLSTHNHFKSTMPDAEQGFEALKEYERQAAAIIDQHGFDRSLLKNPYTDLSTSTISRKWHEVLELIPRRDAALQQELNKQRQNERFRHTFKEKADHLGPWLEDQLGKAINIGLDSRIASLEQTIGQLKHIQQQTYENKPKIDELEHIHQQMQENFVFDGTGRYTMEALRVGWESLMTTINRVISEIENQILLRDSKGLSEELLNEYRASFVHFDRDRAGLDPEQLKACLISLGQDIRPGVEGDHDLQRILNIVDPNNLGRVTFEALVDFMTRENADADTVEQMINSFRVLAAGKQTITESEVRRELPPQDAEYCLDRLKRFQVGADAYDYTSFSRSLYSH</sequence>
<feature type="domain" description="Calponin-homology (CH)" evidence="8">
    <location>
        <begin position="95"/>
        <end position="199"/>
    </location>
</feature>
<dbReference type="InterPro" id="IPR001589">
    <property type="entry name" value="Actinin_actin-bd_CS"/>
</dbReference>
<dbReference type="PROSITE" id="PS50021">
    <property type="entry name" value="CH"/>
    <property type="match status" value="2"/>
</dbReference>
<dbReference type="CDD" id="cd00176">
    <property type="entry name" value="SPEC"/>
    <property type="match status" value="2"/>
</dbReference>
<evidence type="ECO:0000313" key="10">
    <source>
        <dbReference type="Proteomes" id="UP000492821"/>
    </source>
</evidence>
<reference evidence="11" key="2">
    <citation type="submission" date="2020-10" db="UniProtKB">
        <authorList>
            <consortium name="WormBaseParasite"/>
        </authorList>
    </citation>
    <scope>IDENTIFICATION</scope>
</reference>
<evidence type="ECO:0000313" key="11">
    <source>
        <dbReference type="WBParaSite" id="Pan_g20418.t3"/>
    </source>
</evidence>
<dbReference type="InterPro" id="IPR011992">
    <property type="entry name" value="EF-hand-dom_pair"/>
</dbReference>
<feature type="compositionally biased region" description="Basic and acidic residues" evidence="7">
    <location>
        <begin position="18"/>
        <end position="42"/>
    </location>
</feature>
<dbReference type="PROSITE" id="PS00019">
    <property type="entry name" value="ACTININ_1"/>
    <property type="match status" value="1"/>
</dbReference>
<dbReference type="GO" id="GO:0005509">
    <property type="term" value="F:calcium ion binding"/>
    <property type="evidence" value="ECO:0007669"/>
    <property type="project" value="InterPro"/>
</dbReference>
<evidence type="ECO:0000259" key="8">
    <source>
        <dbReference type="PROSITE" id="PS50021"/>
    </source>
</evidence>
<evidence type="ECO:0000256" key="5">
    <source>
        <dbReference type="ARBA" id="ARBA00023203"/>
    </source>
</evidence>
<dbReference type="AlphaFoldDB" id="A0A7E4VFZ2"/>
<dbReference type="CDD" id="cd00051">
    <property type="entry name" value="EFh"/>
    <property type="match status" value="1"/>
</dbReference>
<feature type="domain" description="EF-hand" evidence="9">
    <location>
        <begin position="910"/>
        <end position="944"/>
    </location>
</feature>
<dbReference type="WBParaSite" id="Pan_g20418.t3">
    <property type="protein sequence ID" value="Pan_g20418.t3"/>
    <property type="gene ID" value="Pan_g20418"/>
</dbReference>
<dbReference type="Gene3D" id="1.20.58.60">
    <property type="match status" value="4"/>
</dbReference>
<keyword evidence="4" id="KW-0106">Calcium</keyword>